<accession>A0A5J4UQZ3</accession>
<evidence type="ECO:0000313" key="1">
    <source>
        <dbReference type="EMBL" id="KAA6372205.1"/>
    </source>
</evidence>
<sequence length="149" mass="17202">MKLEISELFLDAMISLIDAFHTHLAAMEDKIEENDYLDEIAHEQAMICIAANAVAQLRKCIKYPKELHSVIERSILLANKFSDQSMKCMKGYLEFRKPDQIPPIQNQVQYGFERGNAYQRNYQPYGRGERETGNLGQIFVSNIISRSQQ</sequence>
<evidence type="ECO:0000313" key="2">
    <source>
        <dbReference type="Proteomes" id="UP000324800"/>
    </source>
</evidence>
<comment type="caution">
    <text evidence="1">The sequence shown here is derived from an EMBL/GenBank/DDBJ whole genome shotgun (WGS) entry which is preliminary data.</text>
</comment>
<dbReference type="EMBL" id="SNRW01013797">
    <property type="protein sequence ID" value="KAA6372205.1"/>
    <property type="molecule type" value="Genomic_DNA"/>
</dbReference>
<organism evidence="1 2">
    <name type="scientific">Streblomastix strix</name>
    <dbReference type="NCBI Taxonomy" id="222440"/>
    <lineage>
        <taxon>Eukaryota</taxon>
        <taxon>Metamonada</taxon>
        <taxon>Preaxostyla</taxon>
        <taxon>Oxymonadida</taxon>
        <taxon>Streblomastigidae</taxon>
        <taxon>Streblomastix</taxon>
    </lineage>
</organism>
<name>A0A5J4UQZ3_9EUKA</name>
<reference evidence="1 2" key="1">
    <citation type="submission" date="2019-03" db="EMBL/GenBank/DDBJ databases">
        <title>Single cell metagenomics reveals metabolic interactions within the superorganism composed of flagellate Streblomastix strix and complex community of Bacteroidetes bacteria on its surface.</title>
        <authorList>
            <person name="Treitli S.C."/>
            <person name="Kolisko M."/>
            <person name="Husnik F."/>
            <person name="Keeling P."/>
            <person name="Hampl V."/>
        </authorList>
    </citation>
    <scope>NUCLEOTIDE SEQUENCE [LARGE SCALE GENOMIC DNA]</scope>
    <source>
        <strain evidence="1">ST1C</strain>
    </source>
</reference>
<proteinExistence type="predicted"/>
<protein>
    <submittedName>
        <fullName evidence="1">Uncharacterized protein</fullName>
    </submittedName>
</protein>
<dbReference type="AlphaFoldDB" id="A0A5J4UQZ3"/>
<dbReference type="Proteomes" id="UP000324800">
    <property type="component" value="Unassembled WGS sequence"/>
</dbReference>
<gene>
    <name evidence="1" type="ORF">EZS28_032269</name>
</gene>